<comment type="subcellular location">
    <subcellularLocation>
        <location evidence="1">Membrane</location>
        <topology evidence="1">Single-pass membrane protein</topology>
    </subcellularLocation>
</comment>
<evidence type="ECO:0000256" key="4">
    <source>
        <dbReference type="ARBA" id="ARBA00023136"/>
    </source>
</evidence>
<feature type="transmembrane region" description="Helical" evidence="6">
    <location>
        <begin position="40"/>
        <end position="64"/>
    </location>
</feature>
<organism evidence="7 8">
    <name type="scientific">Halosaccharopolyspora lacisalsi</name>
    <dbReference type="NCBI Taxonomy" id="1000566"/>
    <lineage>
        <taxon>Bacteria</taxon>
        <taxon>Bacillati</taxon>
        <taxon>Actinomycetota</taxon>
        <taxon>Actinomycetes</taxon>
        <taxon>Pseudonocardiales</taxon>
        <taxon>Pseudonocardiaceae</taxon>
        <taxon>Halosaccharopolyspora</taxon>
    </lineage>
</organism>
<dbReference type="InterPro" id="IPR007343">
    <property type="entry name" value="Uncharacterised_pept_Zn_put"/>
</dbReference>
<protein>
    <recommendedName>
        <fullName evidence="9">Neutral zinc metallopeptidase</fullName>
    </recommendedName>
</protein>
<evidence type="ECO:0000313" key="7">
    <source>
        <dbReference type="EMBL" id="MBA8823005.1"/>
    </source>
</evidence>
<sequence>MPPPRASPSGPVHPGQPLPQGPPLHHGARPAAPPRKRTNAAAIVIPIVCGVLLVFTTSIGLVAANSETNAAGSDYSSPRGEPPATETYDNDYGLSGTESTYDSTTDSSTRESTTTTTTETTTATVGAGPRPVSALGEHPFNIEGNGAVNTSCELPPFATDLASQRAFIQALAPCLMKMWTPALREADLPATMPNVVVTGSDVNSPCGTRGWRKTAMYCSSNHTIYWTARHYSQVEDRDSAGPYLGQFAHEFGHAVQGMTGIMKAYNRAVYQADGSDTAEGLELSRRLELQATCYGGEALASLQNGGVSDDYILPALRDAGNRGDEYSNVRNHGTTAHNQEWARQGFYENRITQCNTWLAGASRVS</sequence>
<reference evidence="7 8" key="1">
    <citation type="submission" date="2020-07" db="EMBL/GenBank/DDBJ databases">
        <title>Sequencing the genomes of 1000 actinobacteria strains.</title>
        <authorList>
            <person name="Klenk H.-P."/>
        </authorList>
    </citation>
    <scope>NUCLEOTIDE SEQUENCE [LARGE SCALE GENOMIC DNA]</scope>
    <source>
        <strain evidence="7 8">DSM 45975</strain>
    </source>
</reference>
<evidence type="ECO:0000256" key="2">
    <source>
        <dbReference type="ARBA" id="ARBA00022692"/>
    </source>
</evidence>
<keyword evidence="3 6" id="KW-1133">Transmembrane helix</keyword>
<feature type="region of interest" description="Disordered" evidence="5">
    <location>
        <begin position="1"/>
        <end position="35"/>
    </location>
</feature>
<evidence type="ECO:0008006" key="9">
    <source>
        <dbReference type="Google" id="ProtNLM"/>
    </source>
</evidence>
<name>A0A839DUP8_9PSEU</name>
<evidence type="ECO:0000313" key="8">
    <source>
        <dbReference type="Proteomes" id="UP000569329"/>
    </source>
</evidence>
<comment type="caution">
    <text evidence="7">The sequence shown here is derived from an EMBL/GenBank/DDBJ whole genome shotgun (WGS) entry which is preliminary data.</text>
</comment>
<dbReference type="EMBL" id="JACGWZ010000001">
    <property type="protein sequence ID" value="MBA8823005.1"/>
    <property type="molecule type" value="Genomic_DNA"/>
</dbReference>
<accession>A0A839DUP8</accession>
<evidence type="ECO:0000256" key="5">
    <source>
        <dbReference type="SAM" id="MobiDB-lite"/>
    </source>
</evidence>
<dbReference type="PANTHER" id="PTHR30168:SF0">
    <property type="entry name" value="INNER MEMBRANE PROTEIN"/>
    <property type="match status" value="1"/>
</dbReference>
<keyword evidence="4 6" id="KW-0472">Membrane</keyword>
<evidence type="ECO:0000256" key="6">
    <source>
        <dbReference type="SAM" id="Phobius"/>
    </source>
</evidence>
<dbReference type="RefSeq" id="WP_182542399.1">
    <property type="nucleotide sequence ID" value="NZ_JACGWZ010000001.1"/>
</dbReference>
<keyword evidence="2 6" id="KW-0812">Transmembrane</keyword>
<dbReference type="PANTHER" id="PTHR30168">
    <property type="entry name" value="PUTATIVE MEMBRANE PROTEIN YPFJ"/>
    <property type="match status" value="1"/>
</dbReference>
<feature type="compositionally biased region" description="Low complexity" evidence="5">
    <location>
        <begin position="97"/>
        <end position="124"/>
    </location>
</feature>
<dbReference type="AlphaFoldDB" id="A0A839DUP8"/>
<proteinExistence type="predicted"/>
<evidence type="ECO:0000256" key="1">
    <source>
        <dbReference type="ARBA" id="ARBA00004167"/>
    </source>
</evidence>
<keyword evidence="8" id="KW-1185">Reference proteome</keyword>
<feature type="region of interest" description="Disordered" evidence="5">
    <location>
        <begin position="69"/>
        <end position="131"/>
    </location>
</feature>
<dbReference type="Proteomes" id="UP000569329">
    <property type="component" value="Unassembled WGS sequence"/>
</dbReference>
<gene>
    <name evidence="7" type="ORF">FHX42_000334</name>
</gene>
<evidence type="ECO:0000256" key="3">
    <source>
        <dbReference type="ARBA" id="ARBA00022989"/>
    </source>
</evidence>
<dbReference type="GO" id="GO:0016020">
    <property type="term" value="C:membrane"/>
    <property type="evidence" value="ECO:0007669"/>
    <property type="project" value="UniProtKB-SubCell"/>
</dbReference>
<dbReference type="Pfam" id="PF04228">
    <property type="entry name" value="Zn_peptidase"/>
    <property type="match status" value="1"/>
</dbReference>